<sequence>MSPPTLTSAFMSFFILLLLQTFLVLRTSIAVQSLQLGGVTSLGVSLTKNETGVIVAGNSTILSENQTFELGFFSTNEEAGWYLGIWYASNSIPTPTYVWVANREKPIMSLTLSTLQITETGKLAIKDWQNSIIWQSTNTEKATHFSFLDSGNFVLLSPEGLLVWQSFEHPTDTWLPGMNLSSDRSLTSWKSLSDPSPGFYSLRLKPRGYNEIELVYNGTIVYWSTGNWTGNSFVNVPEMTIPYIYKFYFVNPRKPTATFGYTEKSIDSGLKPPLTKFHLDPSGQLKQYTWSQQNENWNMFWSRPEDKCRVYGLCGNFGFCQGTMLRPCTCFSGFRPSDGNGWDSGDYSSGCIRTSNDLCHQSDMFEEVGVVGFVGAVTESFSASRKVCESSCLSNCSCIGLYHNAGTNLCKNLFGKLLNLRNLTTDSTSEDVLYVRVQRGAVVLLILRKRREKKKGKDEDGVFSVLNLKVFSYKELHTVTRGFSDKLGHGGFGTVFQGELSDATIVAVKRLERPGSGEKEFRAEVCTIGNIQHVNLVRLRAPEWISGLAITAKADVYSYGMTLLELIGGRRNVEAPASGGNGNVDGGGGAEYGEKWFFPPWAARQIIEGNVAAIVDDRLGGVYNVEEAERVALVAIWCIQDNEEMRPTMGMVVKMLEGVVEVTTPPPPRLIQALVSGESYHGIRMDSNNGASIAGDCSGNIRVSSGGSHSSSGNVSSPVNVLTDKFVGKTDEKSQDFIKAAKIGNHKDNEELTAEGNTSCSSSSDDSSSIMRHLKGSKVSTIDGIDISDTADLHHAPTSLLASHEADYPPVHNFQDAKYICFVESNKIWAIAAPIAFNILCNYGINSFTNIFVGHIGDIELSAVSIALSVVSNFSFGFLLGMGSALETLCGQAFGAGQVELLGVYMQRSWIILFVACFLLMPLFILATPILKLLGQRDDIAELAGTYTIQVMPQMFSLAFNFPTQKFLQAQSKVGVLAWIGFVALIGHIGLLFLFIHVFDWGTAGAAAAYDISAWGISIGQIIYVVGWCKDGWKGLSWLAFKDMWGFVRLSIASAVMLCLEFWYFMTIIVLTGHLDDPVIAVGSLSICMNINGWEGVFFIGVNAAISVRVSNELGSGHPRAAKYSVVVTVLQSLLVGIIAATIIMATRHQFSIIFTDSQQMQKAVANLAYLLGITMVLNSVQPVISGVAVGGGWQALVAYINLFCYYVVGLPLGFLLGYKMEYGVQGIWVGMICGTFLQTMILVYIIYKTNWNKEVEQTFERMRNLGGLQQRFDG</sequence>
<reference evidence="2" key="1">
    <citation type="journal article" date="2023" name="G3 (Bethesda)">
        <title>Genome assembly and association tests identify interacting loci associated with vigor, precocity, and sex in interspecific pistachio rootstocks.</title>
        <authorList>
            <person name="Palmer W."/>
            <person name="Jacygrad E."/>
            <person name="Sagayaradj S."/>
            <person name="Cavanaugh K."/>
            <person name="Han R."/>
            <person name="Bertier L."/>
            <person name="Beede B."/>
            <person name="Kafkas S."/>
            <person name="Golino D."/>
            <person name="Preece J."/>
            <person name="Michelmore R."/>
        </authorList>
    </citation>
    <scope>NUCLEOTIDE SEQUENCE [LARGE SCALE GENOMIC DNA]</scope>
</reference>
<organism evidence="1 2">
    <name type="scientific">Pistacia atlantica</name>
    <dbReference type="NCBI Taxonomy" id="434234"/>
    <lineage>
        <taxon>Eukaryota</taxon>
        <taxon>Viridiplantae</taxon>
        <taxon>Streptophyta</taxon>
        <taxon>Embryophyta</taxon>
        <taxon>Tracheophyta</taxon>
        <taxon>Spermatophyta</taxon>
        <taxon>Magnoliopsida</taxon>
        <taxon>eudicotyledons</taxon>
        <taxon>Gunneridae</taxon>
        <taxon>Pentapetalae</taxon>
        <taxon>rosids</taxon>
        <taxon>malvids</taxon>
        <taxon>Sapindales</taxon>
        <taxon>Anacardiaceae</taxon>
        <taxon>Pistacia</taxon>
    </lineage>
</organism>
<keyword evidence="2" id="KW-1185">Reference proteome</keyword>
<evidence type="ECO:0000313" key="1">
    <source>
        <dbReference type="EMBL" id="KAJ0110885.1"/>
    </source>
</evidence>
<comment type="caution">
    <text evidence="1">The sequence shown here is derived from an EMBL/GenBank/DDBJ whole genome shotgun (WGS) entry which is preliminary data.</text>
</comment>
<gene>
    <name evidence="1" type="ORF">Patl1_00474</name>
</gene>
<dbReference type="EMBL" id="CM047897">
    <property type="protein sequence ID" value="KAJ0110885.1"/>
    <property type="molecule type" value="Genomic_DNA"/>
</dbReference>
<proteinExistence type="predicted"/>
<accession>A0ACC1C5A7</accession>
<dbReference type="Proteomes" id="UP001164250">
    <property type="component" value="Chromosome 1"/>
</dbReference>
<protein>
    <submittedName>
        <fullName evidence="1">Uncharacterized protein</fullName>
    </submittedName>
</protein>
<name>A0ACC1C5A7_9ROSI</name>
<evidence type="ECO:0000313" key="2">
    <source>
        <dbReference type="Proteomes" id="UP001164250"/>
    </source>
</evidence>